<feature type="compositionally biased region" description="Polar residues" evidence="4">
    <location>
        <begin position="129"/>
        <end position="150"/>
    </location>
</feature>
<comment type="caution">
    <text evidence="7">The sequence shown here is derived from an EMBL/GenBank/DDBJ whole genome shotgun (WGS) entry which is preliminary data.</text>
</comment>
<dbReference type="EMBL" id="SKBQ01000011">
    <property type="protein sequence ID" value="TPX18147.1"/>
    <property type="molecule type" value="Genomic_DNA"/>
</dbReference>
<evidence type="ECO:0000259" key="5">
    <source>
        <dbReference type="Pfam" id="PF04935"/>
    </source>
</evidence>
<feature type="region of interest" description="Disordered" evidence="4">
    <location>
        <begin position="31"/>
        <end position="291"/>
    </location>
</feature>
<dbReference type="Pfam" id="PF15459">
    <property type="entry name" value="RRP14"/>
    <property type="match status" value="1"/>
</dbReference>
<dbReference type="STRING" id="1093900.A0A507BDX3"/>
<dbReference type="GO" id="GO:0003723">
    <property type="term" value="F:RNA binding"/>
    <property type="evidence" value="ECO:0007669"/>
    <property type="project" value="TreeGrafter"/>
</dbReference>
<dbReference type="GO" id="GO:0005730">
    <property type="term" value="C:nucleolus"/>
    <property type="evidence" value="ECO:0007669"/>
    <property type="project" value="TreeGrafter"/>
</dbReference>
<dbReference type="InterPro" id="IPR029188">
    <property type="entry name" value="Rrp14_N"/>
</dbReference>
<dbReference type="GO" id="GO:0042273">
    <property type="term" value="P:ribosomal large subunit biogenesis"/>
    <property type="evidence" value="ECO:0007669"/>
    <property type="project" value="TreeGrafter"/>
</dbReference>
<dbReference type="GeneID" id="41970103"/>
<sequence>MADTSLQDRIRGHAMAVDGLLSLIPAKMYYGEDTSDQWSKKKQTKEEKKAAQRRNLDPDNERNKSVKEIMDERARKRKLEELEEQGDDGKQGKAAQGTAKIPTANKGTPQKTPKKAKADRSESNKKQKISTQPEQSTPAMPSIEESQQTPKKQAQVGKKADKKKSKASKVTRAAEDLPKQDPGLTPETDIPDQPEPSVEHDPEIASAPSEDGRDGHIPARDDVMPGFDFSGLAPEEDVPGDSSSQASAPQSPTFDISLPAKNDSLEPASATTSISSTVPPSEKPKHIKLPSDTSALRVRLAARIEALRAARKADGADGSPIRTRQELIESRRVKQAQRKAHKKELRQKAKEEEERKREEALASARTSPGSIMSPLIGMGTEDDGSANHLAFGRIAFGDGAQMSHDLSYVKDAKSKKGAADPKTALAKLEAQKKRISALDADKRKEVLEKETWLAARRRAEGEKIRDDEALLKKAVKRKEKAKKRSEREWKERAKGVEDAIKGRQKKREENLRKRRDDKLMGKGKKKGGAGGSKKGRAGFEGTFGGGKRK</sequence>
<dbReference type="FunCoup" id="A0A507BDX3">
    <property type="interactions" value="298"/>
</dbReference>
<comment type="subcellular location">
    <subcellularLocation>
        <location evidence="1">Nucleus</location>
    </subcellularLocation>
</comment>
<feature type="compositionally biased region" description="Polar residues" evidence="4">
    <location>
        <begin position="269"/>
        <end position="279"/>
    </location>
</feature>
<evidence type="ECO:0000259" key="6">
    <source>
        <dbReference type="Pfam" id="PF15459"/>
    </source>
</evidence>
<dbReference type="PANTHER" id="PTHR14369">
    <property type="entry name" value="SURFEIT LOCUS PROTEIN 6"/>
    <property type="match status" value="1"/>
</dbReference>
<evidence type="ECO:0000313" key="8">
    <source>
        <dbReference type="Proteomes" id="UP000319257"/>
    </source>
</evidence>
<feature type="compositionally biased region" description="Basic and acidic residues" evidence="4">
    <location>
        <begin position="44"/>
        <end position="80"/>
    </location>
</feature>
<feature type="domain" description="Ribosomal RNA-processing protein 14/surfeit locus protein 6 C-terminal" evidence="5">
    <location>
        <begin position="325"/>
        <end position="522"/>
    </location>
</feature>
<accession>A0A507BDX3</accession>
<feature type="compositionally biased region" description="Basic and acidic residues" evidence="4">
    <location>
        <begin position="116"/>
        <end position="125"/>
    </location>
</feature>
<proteinExistence type="inferred from homology"/>
<dbReference type="AlphaFoldDB" id="A0A507BDX3"/>
<dbReference type="InterPro" id="IPR029190">
    <property type="entry name" value="Rrp14/SURF6_C"/>
</dbReference>
<protein>
    <submittedName>
        <fullName evidence="7">Uncharacterized protein</fullName>
    </submittedName>
</protein>
<feature type="compositionally biased region" description="Basic and acidic residues" evidence="4">
    <location>
        <begin position="457"/>
        <end position="471"/>
    </location>
</feature>
<dbReference type="GO" id="GO:0042274">
    <property type="term" value="P:ribosomal small subunit biogenesis"/>
    <property type="evidence" value="ECO:0007669"/>
    <property type="project" value="TreeGrafter"/>
</dbReference>
<gene>
    <name evidence="7" type="ORF">E0L32_002656</name>
</gene>
<feature type="compositionally biased region" description="Low complexity" evidence="4">
    <location>
        <begin position="242"/>
        <end position="252"/>
    </location>
</feature>
<feature type="compositionally biased region" description="Basic and acidic residues" evidence="4">
    <location>
        <begin position="210"/>
        <end position="223"/>
    </location>
</feature>
<feature type="compositionally biased region" description="Basic residues" evidence="4">
    <location>
        <begin position="160"/>
        <end position="169"/>
    </location>
</feature>
<comment type="similarity">
    <text evidence="2">Belongs to the SURF6 family.</text>
</comment>
<dbReference type="Proteomes" id="UP000319257">
    <property type="component" value="Unassembled WGS sequence"/>
</dbReference>
<keyword evidence="3" id="KW-0539">Nucleus</keyword>
<evidence type="ECO:0000256" key="1">
    <source>
        <dbReference type="ARBA" id="ARBA00004123"/>
    </source>
</evidence>
<feature type="compositionally biased region" description="Basic residues" evidence="4">
    <location>
        <begin position="333"/>
        <end position="345"/>
    </location>
</feature>
<reference evidence="7 8" key="1">
    <citation type="submission" date="2019-06" db="EMBL/GenBank/DDBJ databases">
        <title>Draft genome sequence of the filamentous fungus Phialemoniopsis curvata isolated from diesel fuel.</title>
        <authorList>
            <person name="Varaljay V.A."/>
            <person name="Lyon W.J."/>
            <person name="Crouch A.L."/>
            <person name="Drake C.E."/>
            <person name="Hollomon J.M."/>
            <person name="Nadeau L.J."/>
            <person name="Nunn H.S."/>
            <person name="Stevenson B.S."/>
            <person name="Bojanowski C.L."/>
            <person name="Crookes-Goodson W.J."/>
        </authorList>
    </citation>
    <scope>NUCLEOTIDE SEQUENCE [LARGE SCALE GENOMIC DNA]</scope>
    <source>
        <strain evidence="7 8">D216</strain>
    </source>
</reference>
<feature type="compositionally biased region" description="Basic and acidic residues" evidence="4">
    <location>
        <begin position="346"/>
        <end position="360"/>
    </location>
</feature>
<feature type="compositionally biased region" description="Basic and acidic residues" evidence="4">
    <location>
        <begin position="485"/>
        <end position="520"/>
    </location>
</feature>
<evidence type="ECO:0000256" key="2">
    <source>
        <dbReference type="ARBA" id="ARBA00005904"/>
    </source>
</evidence>
<dbReference type="GO" id="GO:0003677">
    <property type="term" value="F:DNA binding"/>
    <property type="evidence" value="ECO:0007669"/>
    <property type="project" value="TreeGrafter"/>
</dbReference>
<keyword evidence="8" id="KW-1185">Reference proteome</keyword>
<feature type="compositionally biased region" description="Basic and acidic residues" evidence="4">
    <location>
        <begin position="323"/>
        <end position="332"/>
    </location>
</feature>
<dbReference type="PANTHER" id="PTHR14369:SF0">
    <property type="entry name" value="SURFEIT LOCUS PROTEIN 6"/>
    <property type="match status" value="1"/>
</dbReference>
<name>A0A507BDX3_9PEZI</name>
<organism evidence="7 8">
    <name type="scientific">Thyridium curvatum</name>
    <dbReference type="NCBI Taxonomy" id="1093900"/>
    <lineage>
        <taxon>Eukaryota</taxon>
        <taxon>Fungi</taxon>
        <taxon>Dikarya</taxon>
        <taxon>Ascomycota</taxon>
        <taxon>Pezizomycotina</taxon>
        <taxon>Sordariomycetes</taxon>
        <taxon>Sordariomycetidae</taxon>
        <taxon>Thyridiales</taxon>
        <taxon>Thyridiaceae</taxon>
        <taxon>Thyridium</taxon>
    </lineage>
</organism>
<evidence type="ECO:0000256" key="3">
    <source>
        <dbReference type="ARBA" id="ARBA00023242"/>
    </source>
</evidence>
<dbReference type="InParanoid" id="A0A507BDX3"/>
<feature type="region of interest" description="Disordered" evidence="4">
    <location>
        <begin position="309"/>
        <end position="380"/>
    </location>
</feature>
<evidence type="ECO:0000256" key="4">
    <source>
        <dbReference type="SAM" id="MobiDB-lite"/>
    </source>
</evidence>
<dbReference type="RefSeq" id="XP_030999858.1">
    <property type="nucleotide sequence ID" value="XM_031136869.1"/>
</dbReference>
<evidence type="ECO:0000313" key="7">
    <source>
        <dbReference type="EMBL" id="TPX18147.1"/>
    </source>
</evidence>
<feature type="compositionally biased region" description="Basic residues" evidence="4">
    <location>
        <begin position="473"/>
        <end position="484"/>
    </location>
</feature>
<dbReference type="Pfam" id="PF04935">
    <property type="entry name" value="SURF6"/>
    <property type="match status" value="1"/>
</dbReference>
<dbReference type="InterPro" id="IPR007019">
    <property type="entry name" value="SURF6"/>
</dbReference>
<dbReference type="OrthoDB" id="444809at2759"/>
<feature type="domain" description="Ribosomal RNA-processing protein 14 N-terminal" evidence="6">
    <location>
        <begin position="9"/>
        <end position="59"/>
    </location>
</feature>
<feature type="region of interest" description="Disordered" evidence="4">
    <location>
        <begin position="457"/>
        <end position="549"/>
    </location>
</feature>